<evidence type="ECO:0000313" key="2">
    <source>
        <dbReference type="Proteomes" id="UP000283709"/>
    </source>
</evidence>
<dbReference type="RefSeq" id="WP_120347983.1">
    <property type="nucleotide sequence ID" value="NZ_MCAS01000044.1"/>
</dbReference>
<evidence type="ECO:0000313" key="1">
    <source>
        <dbReference type="EMBL" id="RKF35983.1"/>
    </source>
</evidence>
<comment type="caution">
    <text evidence="1">The sequence shown here is derived from an EMBL/GenBank/DDBJ whole genome shotgun (WGS) entry which is preliminary data.</text>
</comment>
<sequence length="93" mass="10144">MSNVDELLDLAKKLAVQNTNTISVVGARSIVLTKFLDAVLPYLTSSQSALVSHSFRQGMDEVLSLMDEYPVPPEHLTALLKMTNSILEALNGK</sequence>
<proteinExistence type="predicted"/>
<dbReference type="AlphaFoldDB" id="A0A3R7EPC4"/>
<accession>A0A3R7EPC4</accession>
<dbReference type="OrthoDB" id="9010139at2"/>
<dbReference type="Proteomes" id="UP000283709">
    <property type="component" value="Unassembled WGS sequence"/>
</dbReference>
<name>A0A3R7EPC4_9BURK</name>
<reference evidence="1 2" key="1">
    <citation type="submission" date="2016-07" db="EMBL/GenBank/DDBJ databases">
        <title>Genome analysis of Burkholderia fungorum ES3-20.</title>
        <authorList>
            <person name="Xu D."/>
            <person name="Yao R."/>
            <person name="Zheng S."/>
        </authorList>
    </citation>
    <scope>NUCLEOTIDE SEQUENCE [LARGE SCALE GENOMIC DNA]</scope>
    <source>
        <strain evidence="1 2">ES3-20</strain>
    </source>
</reference>
<dbReference type="EMBL" id="MCAS01000044">
    <property type="protein sequence ID" value="RKF35983.1"/>
    <property type="molecule type" value="Genomic_DNA"/>
</dbReference>
<protein>
    <submittedName>
        <fullName evidence="1">Uncharacterized protein</fullName>
    </submittedName>
</protein>
<gene>
    <name evidence="1" type="ORF">BCY88_37260</name>
</gene>
<organism evidence="1 2">
    <name type="scientific">Paraburkholderia fungorum</name>
    <dbReference type="NCBI Taxonomy" id="134537"/>
    <lineage>
        <taxon>Bacteria</taxon>
        <taxon>Pseudomonadati</taxon>
        <taxon>Pseudomonadota</taxon>
        <taxon>Betaproteobacteria</taxon>
        <taxon>Burkholderiales</taxon>
        <taxon>Burkholderiaceae</taxon>
        <taxon>Paraburkholderia</taxon>
    </lineage>
</organism>